<dbReference type="Proteomes" id="UP000799424">
    <property type="component" value="Unassembled WGS sequence"/>
</dbReference>
<keyword evidence="2" id="KW-0812">Transmembrane</keyword>
<feature type="transmembrane region" description="Helical" evidence="2">
    <location>
        <begin position="56"/>
        <end position="74"/>
    </location>
</feature>
<keyword evidence="4" id="KW-1185">Reference proteome</keyword>
<accession>A0A6A6ZT69</accession>
<evidence type="ECO:0000313" key="4">
    <source>
        <dbReference type="Proteomes" id="UP000799424"/>
    </source>
</evidence>
<sequence length="124" mass="13882">MSCRHWSSRAVHSTPPAPTRPQPITAGPFAGRRNVSVRKEHTSAVSAGPHSFLPSWPALFTTTVVWILYCLLLYSINRGVWILRAGKVPTQNTPIVKARGSPEQVMYWYGPCVIEWSVTRIVKL</sequence>
<proteinExistence type="predicted"/>
<keyword evidence="2" id="KW-0472">Membrane</keyword>
<organism evidence="3 4">
    <name type="scientific">Ophiobolus disseminans</name>
    <dbReference type="NCBI Taxonomy" id="1469910"/>
    <lineage>
        <taxon>Eukaryota</taxon>
        <taxon>Fungi</taxon>
        <taxon>Dikarya</taxon>
        <taxon>Ascomycota</taxon>
        <taxon>Pezizomycotina</taxon>
        <taxon>Dothideomycetes</taxon>
        <taxon>Pleosporomycetidae</taxon>
        <taxon>Pleosporales</taxon>
        <taxon>Pleosporineae</taxon>
        <taxon>Phaeosphaeriaceae</taxon>
        <taxon>Ophiobolus</taxon>
    </lineage>
</organism>
<evidence type="ECO:0000313" key="3">
    <source>
        <dbReference type="EMBL" id="KAF2823505.1"/>
    </source>
</evidence>
<evidence type="ECO:0000256" key="1">
    <source>
        <dbReference type="SAM" id="MobiDB-lite"/>
    </source>
</evidence>
<evidence type="ECO:0000256" key="2">
    <source>
        <dbReference type="SAM" id="Phobius"/>
    </source>
</evidence>
<reference evidence="3" key="1">
    <citation type="journal article" date="2020" name="Stud. Mycol.">
        <title>101 Dothideomycetes genomes: a test case for predicting lifestyles and emergence of pathogens.</title>
        <authorList>
            <person name="Haridas S."/>
            <person name="Albert R."/>
            <person name="Binder M."/>
            <person name="Bloem J."/>
            <person name="Labutti K."/>
            <person name="Salamov A."/>
            <person name="Andreopoulos B."/>
            <person name="Baker S."/>
            <person name="Barry K."/>
            <person name="Bills G."/>
            <person name="Bluhm B."/>
            <person name="Cannon C."/>
            <person name="Castanera R."/>
            <person name="Culley D."/>
            <person name="Daum C."/>
            <person name="Ezra D."/>
            <person name="Gonzalez J."/>
            <person name="Henrissat B."/>
            <person name="Kuo A."/>
            <person name="Liang C."/>
            <person name="Lipzen A."/>
            <person name="Lutzoni F."/>
            <person name="Magnuson J."/>
            <person name="Mondo S."/>
            <person name="Nolan M."/>
            <person name="Ohm R."/>
            <person name="Pangilinan J."/>
            <person name="Park H.-J."/>
            <person name="Ramirez L."/>
            <person name="Alfaro M."/>
            <person name="Sun H."/>
            <person name="Tritt A."/>
            <person name="Yoshinaga Y."/>
            <person name="Zwiers L.-H."/>
            <person name="Turgeon B."/>
            <person name="Goodwin S."/>
            <person name="Spatafora J."/>
            <person name="Crous P."/>
            <person name="Grigoriev I."/>
        </authorList>
    </citation>
    <scope>NUCLEOTIDE SEQUENCE</scope>
    <source>
        <strain evidence="3">CBS 113818</strain>
    </source>
</reference>
<feature type="region of interest" description="Disordered" evidence="1">
    <location>
        <begin position="1"/>
        <end position="29"/>
    </location>
</feature>
<keyword evidence="2" id="KW-1133">Transmembrane helix</keyword>
<name>A0A6A6ZT69_9PLEO</name>
<dbReference type="EMBL" id="MU006232">
    <property type="protein sequence ID" value="KAF2823505.1"/>
    <property type="molecule type" value="Genomic_DNA"/>
</dbReference>
<protein>
    <submittedName>
        <fullName evidence="3">Uncharacterized protein</fullName>
    </submittedName>
</protein>
<dbReference type="AlphaFoldDB" id="A0A6A6ZT69"/>
<gene>
    <name evidence="3" type="ORF">CC86DRAFT_68881</name>
</gene>